<evidence type="ECO:0000313" key="2">
    <source>
        <dbReference type="EMBL" id="KAF0973013.1"/>
    </source>
</evidence>
<dbReference type="VEuPathDB" id="AmoebaDB:FDP41_008677"/>
<dbReference type="GeneID" id="68115895"/>
<dbReference type="RefSeq" id="XP_044557726.1">
    <property type="nucleotide sequence ID" value="XM_044712556.1"/>
</dbReference>
<proteinExistence type="predicted"/>
<dbReference type="EMBL" id="VFQX01000063">
    <property type="protein sequence ID" value="KAF0973013.1"/>
    <property type="molecule type" value="Genomic_DNA"/>
</dbReference>
<accession>A0A6A5B0R9</accession>
<feature type="domain" description="Phosphodiester glycosidase" evidence="1">
    <location>
        <begin position="191"/>
        <end position="368"/>
    </location>
</feature>
<evidence type="ECO:0000259" key="1">
    <source>
        <dbReference type="Pfam" id="PF09992"/>
    </source>
</evidence>
<dbReference type="VEuPathDB" id="AmoebaDB:NfTy_007910"/>
<evidence type="ECO:0000313" key="3">
    <source>
        <dbReference type="Proteomes" id="UP000444721"/>
    </source>
</evidence>
<dbReference type="Proteomes" id="UP000444721">
    <property type="component" value="Unassembled WGS sequence"/>
</dbReference>
<keyword evidence="3" id="KW-1185">Reference proteome</keyword>
<reference evidence="2 3" key="1">
    <citation type="journal article" date="2019" name="Sci. Rep.">
        <title>Nanopore sequencing improves the draft genome of the human pathogenic amoeba Naegleria fowleri.</title>
        <authorList>
            <person name="Liechti N."/>
            <person name="Schurch N."/>
            <person name="Bruggmann R."/>
            <person name="Wittwer M."/>
        </authorList>
    </citation>
    <scope>NUCLEOTIDE SEQUENCE [LARGE SCALE GENOMIC DNA]</scope>
    <source>
        <strain evidence="2 3">ATCC 30894</strain>
    </source>
</reference>
<sequence>MIMKSNFLNYYCWLLHVIGAIFFFSCYSVNGSAPFFMKKNDDIPTSTLDHSSHPYGFEWSIPEALNHHYSPSSISVQDVNSNYLLVSSVYSQPNTPLSYSHYELKNESFPFIKNQKVSGNLLRVKVVNRGHFQIIAPYGRCCQPSTSTNPTMTSTIHHHHKEYGTFNLFKSPSPDTDPCKERTSTTAKQNDCLVATNAGFFDVPHGYCIGRVISNGKLLNSASGHNAVFGFIDNANHPQYLYGYLNETDLAKLNPTQLVQGALWLVREGKSFVNESIKIEKTSQGFCDLAAPRVAIGNDINGNLMILQVNGYEPQKLGLNVYEMTDLLLFLGFQNAINLDGGGSATTFIEGYPTLFNTCSDSCSEIEGNMCPNAKIGRCERHVTTIVCLK</sequence>
<organism evidence="2 3">
    <name type="scientific">Naegleria fowleri</name>
    <name type="common">Brain eating amoeba</name>
    <dbReference type="NCBI Taxonomy" id="5763"/>
    <lineage>
        <taxon>Eukaryota</taxon>
        <taxon>Discoba</taxon>
        <taxon>Heterolobosea</taxon>
        <taxon>Tetramitia</taxon>
        <taxon>Eutetramitia</taxon>
        <taxon>Vahlkampfiidae</taxon>
        <taxon>Naegleria</taxon>
    </lineage>
</organism>
<dbReference type="Pfam" id="PF09992">
    <property type="entry name" value="NAGPA"/>
    <property type="match status" value="1"/>
</dbReference>
<dbReference type="GO" id="GO:0033299">
    <property type="term" value="P:secretion of lysosomal enzymes"/>
    <property type="evidence" value="ECO:0007669"/>
    <property type="project" value="TreeGrafter"/>
</dbReference>
<protein>
    <recommendedName>
        <fullName evidence="1">Phosphodiester glycosidase domain-containing protein</fullName>
    </recommendedName>
</protein>
<dbReference type="AlphaFoldDB" id="A0A6A5B0R9"/>
<gene>
    <name evidence="2" type="ORF">FDP41_008677</name>
</gene>
<name>A0A6A5B0R9_NAEFO</name>
<dbReference type="OrthoDB" id="192253at2759"/>
<dbReference type="PANTHER" id="PTHR40446">
    <property type="entry name" value="N-ACETYLGLUCOSAMINE-1-PHOSPHODIESTER ALPHA-N-ACETYLGLUCOSAMINIDASE"/>
    <property type="match status" value="1"/>
</dbReference>
<dbReference type="VEuPathDB" id="AmoebaDB:NF0022960"/>
<dbReference type="PROSITE" id="PS51257">
    <property type="entry name" value="PROKAR_LIPOPROTEIN"/>
    <property type="match status" value="1"/>
</dbReference>
<comment type="caution">
    <text evidence="2">The sequence shown here is derived from an EMBL/GenBank/DDBJ whole genome shotgun (WGS) entry which is preliminary data.</text>
</comment>
<dbReference type="InterPro" id="IPR018711">
    <property type="entry name" value="NAGPA"/>
</dbReference>
<dbReference type="PANTHER" id="PTHR40446:SF2">
    <property type="entry name" value="N-ACETYLGLUCOSAMINE-1-PHOSPHODIESTER ALPHA-N-ACETYLGLUCOSAMINIDASE"/>
    <property type="match status" value="1"/>
</dbReference>